<evidence type="ECO:0000313" key="2">
    <source>
        <dbReference type="Proteomes" id="UP000015347"/>
    </source>
</evidence>
<dbReference type="eggNOG" id="COG0829">
    <property type="taxonomic scope" value="Bacteria"/>
</dbReference>
<sequence>MATVVHAAPGAGARRDALRDMLPETAGVSALDDDLVVARILSVDSFVLRGHLVAVLQHLSGAALPRPWMI</sequence>
<accession>S9RPJ1</accession>
<dbReference type="AlphaFoldDB" id="S9RPJ1"/>
<organism evidence="1 2">
    <name type="scientific">Salipiger mucosus DSM 16094</name>
    <dbReference type="NCBI Taxonomy" id="1123237"/>
    <lineage>
        <taxon>Bacteria</taxon>
        <taxon>Pseudomonadati</taxon>
        <taxon>Pseudomonadota</taxon>
        <taxon>Alphaproteobacteria</taxon>
        <taxon>Rhodobacterales</taxon>
        <taxon>Roseobacteraceae</taxon>
        <taxon>Salipiger</taxon>
    </lineage>
</organism>
<proteinExistence type="predicted"/>
<comment type="caution">
    <text evidence="1">The sequence shown here is derived from an EMBL/GenBank/DDBJ whole genome shotgun (WGS) entry which is preliminary data.</text>
</comment>
<keyword evidence="2" id="KW-1185">Reference proteome</keyword>
<name>S9RPJ1_9RHOB</name>
<reference evidence="2" key="1">
    <citation type="journal article" date="2014" name="Stand. Genomic Sci.">
        <title>Genome sequence of the exopolysaccharide-producing Salipiger mucosus type strain (DSM 16094(T)), a moderately halophilic member of the Roseobacter clade.</title>
        <authorList>
            <person name="Riedel T."/>
            <person name="Spring S."/>
            <person name="Fiebig A."/>
            <person name="Petersen J."/>
            <person name="Kyrpides N.C."/>
            <person name="Goker M."/>
            <person name="Klenk H.P."/>
        </authorList>
    </citation>
    <scope>NUCLEOTIDE SEQUENCE [LARGE SCALE GENOMIC DNA]</scope>
    <source>
        <strain evidence="2">DSM 16094</strain>
    </source>
</reference>
<dbReference type="EMBL" id="APVH01000064">
    <property type="protein sequence ID" value="EPX75954.1"/>
    <property type="molecule type" value="Genomic_DNA"/>
</dbReference>
<gene>
    <name evidence="1" type="ORF">Salmuc_02350</name>
</gene>
<dbReference type="STRING" id="1123237.Salmuc_02350"/>
<dbReference type="Proteomes" id="UP000015347">
    <property type="component" value="Unassembled WGS sequence"/>
</dbReference>
<dbReference type="HOGENOM" id="CLU_2755523_0_0_5"/>
<protein>
    <submittedName>
        <fullName evidence="1">Urease accessory protein UreD</fullName>
    </submittedName>
</protein>
<evidence type="ECO:0000313" key="1">
    <source>
        <dbReference type="EMBL" id="EPX75954.1"/>
    </source>
</evidence>